<keyword evidence="1" id="KW-0472">Membrane</keyword>
<organism evidence="2 3">
    <name type="scientific">Flavobacterium psychroterrae</name>
    <dbReference type="NCBI Taxonomy" id="2133767"/>
    <lineage>
        <taxon>Bacteria</taxon>
        <taxon>Pseudomonadati</taxon>
        <taxon>Bacteroidota</taxon>
        <taxon>Flavobacteriia</taxon>
        <taxon>Flavobacteriales</taxon>
        <taxon>Flavobacteriaceae</taxon>
        <taxon>Flavobacterium</taxon>
    </lineage>
</organism>
<name>A0ABS5P8Z5_9FLAO</name>
<dbReference type="EMBL" id="JAGYVZ010000003">
    <property type="protein sequence ID" value="MBS7230211.1"/>
    <property type="molecule type" value="Genomic_DNA"/>
</dbReference>
<dbReference type="Proteomes" id="UP000722625">
    <property type="component" value="Unassembled WGS sequence"/>
</dbReference>
<evidence type="ECO:0000313" key="3">
    <source>
        <dbReference type="Proteomes" id="UP000722625"/>
    </source>
</evidence>
<protein>
    <submittedName>
        <fullName evidence="2">Tetratricopeptide repeat protein</fullName>
    </submittedName>
</protein>
<dbReference type="Gene3D" id="1.25.40.10">
    <property type="entry name" value="Tetratricopeptide repeat domain"/>
    <property type="match status" value="1"/>
</dbReference>
<keyword evidence="3" id="KW-1185">Reference proteome</keyword>
<keyword evidence="1" id="KW-1133">Transmembrane helix</keyword>
<dbReference type="RefSeq" id="WP_213295751.1">
    <property type="nucleotide sequence ID" value="NZ_JAGYVZ010000003.1"/>
</dbReference>
<accession>A0ABS5P8Z5</accession>
<gene>
    <name evidence="2" type="ORF">KHA90_04170</name>
</gene>
<dbReference type="SUPFAM" id="SSF48452">
    <property type="entry name" value="TPR-like"/>
    <property type="match status" value="1"/>
</dbReference>
<dbReference type="Pfam" id="PF12895">
    <property type="entry name" value="ANAPC3"/>
    <property type="match status" value="1"/>
</dbReference>
<proteinExistence type="predicted"/>
<sequence>MNEERYILFDQYLQGEMTVEEKDSFEKQLSEDHELSSEFETFKEVQLRLTTKFEFEEEREAFSANLTAISEKHFNTHINKPKVLLMRPWYYAAAASIIVLFGLFFFDYNNPTFADYDNPEPATFVERGDVNETLNKAQTAFNDGKYAAAIPVFEEILKENNTPEIKYFYGVSLLEESKYTKAEAVFKELISGTSVYKEKAKWNLALSKLKQKKYKECEAILQTISQDYENYDDVEKLLDELN</sequence>
<feature type="transmembrane region" description="Helical" evidence="1">
    <location>
        <begin position="89"/>
        <end position="106"/>
    </location>
</feature>
<comment type="caution">
    <text evidence="2">The sequence shown here is derived from an EMBL/GenBank/DDBJ whole genome shotgun (WGS) entry which is preliminary data.</text>
</comment>
<dbReference type="InterPro" id="IPR011990">
    <property type="entry name" value="TPR-like_helical_dom_sf"/>
</dbReference>
<evidence type="ECO:0000313" key="2">
    <source>
        <dbReference type="EMBL" id="MBS7230211.1"/>
    </source>
</evidence>
<reference evidence="2 3" key="1">
    <citation type="journal article" date="2018" name="Int. J. Syst. Evol. Microbiol.">
        <title>Flavobacterium chryseum sp. nov. and Flavobacterium psychroterrae sp. nov., novel environmental bacteria isolated from Antarctica.</title>
        <authorList>
            <person name="Kralova S."/>
            <person name="Svec P."/>
            <person name="Busse H.J."/>
            <person name="Stankova E."/>
            <person name="Vaczi P."/>
            <person name="Sedlacek I."/>
        </authorList>
    </citation>
    <scope>NUCLEOTIDE SEQUENCE [LARGE SCALE GENOMIC DNA]</scope>
    <source>
        <strain evidence="2 3">CCM 8827</strain>
    </source>
</reference>
<evidence type="ECO:0000256" key="1">
    <source>
        <dbReference type="SAM" id="Phobius"/>
    </source>
</evidence>
<keyword evidence="1" id="KW-0812">Transmembrane</keyword>